<proteinExistence type="predicted"/>
<accession>A0ABV0NRH9</accession>
<dbReference type="Pfam" id="PF02137">
    <property type="entry name" value="A_deamin"/>
    <property type="match status" value="2"/>
</dbReference>
<feature type="region of interest" description="Disordered" evidence="1">
    <location>
        <begin position="1"/>
        <end position="20"/>
    </location>
</feature>
<protein>
    <recommendedName>
        <fullName evidence="2">A to I editase domain-containing protein</fullName>
    </recommendedName>
</protein>
<comment type="caution">
    <text evidence="3">The sequence shown here is derived from an EMBL/GenBank/DDBJ whole genome shotgun (WGS) entry which is preliminary data.</text>
</comment>
<feature type="domain" description="A to I editase" evidence="2">
    <location>
        <begin position="1"/>
        <end position="156"/>
    </location>
</feature>
<dbReference type="SMART" id="SM00552">
    <property type="entry name" value="ADEAMc"/>
    <property type="match status" value="1"/>
</dbReference>
<reference evidence="3 4" key="1">
    <citation type="submission" date="2021-06" db="EMBL/GenBank/DDBJ databases">
        <authorList>
            <person name="Palmer J.M."/>
        </authorList>
    </citation>
    <scope>NUCLEOTIDE SEQUENCE [LARGE SCALE GENOMIC DNA]</scope>
    <source>
        <strain evidence="3 4">GA_2019</strain>
        <tissue evidence="3">Muscle</tissue>
    </source>
</reference>
<dbReference type="PROSITE" id="PS50141">
    <property type="entry name" value="A_DEAMIN_EDITASE"/>
    <property type="match status" value="1"/>
</dbReference>
<dbReference type="InterPro" id="IPR002466">
    <property type="entry name" value="A_deamin"/>
</dbReference>
<dbReference type="EMBL" id="JAHRIO010050112">
    <property type="protein sequence ID" value="MEQ2174024.1"/>
    <property type="molecule type" value="Genomic_DNA"/>
</dbReference>
<gene>
    <name evidence="3" type="ORF">GOODEAATRI_003519</name>
</gene>
<keyword evidence="4" id="KW-1185">Reference proteome</keyword>
<sequence length="204" mass="22880">MRKHRSHLRTKIESGEGTVPLRCRGPVQTWDGILQGEQLITMSCTDKITRSIEEHKGEGREGDGQTVEMPLHQINVIRPLISQLFNLKGAPNRERGASRLSNAEYQHQGKAMCVSVNWTLGDPQLEVINTATGRRRDSGTPSRLCKHALFTRWNRLYRKVRANLPEGRPDEGQTKTPSGSVEGLLVTNSEFCGTIRSRVLEKLA</sequence>
<dbReference type="Proteomes" id="UP001476798">
    <property type="component" value="Unassembled WGS sequence"/>
</dbReference>
<name>A0ABV0NRH9_9TELE</name>
<evidence type="ECO:0000313" key="3">
    <source>
        <dbReference type="EMBL" id="MEQ2174024.1"/>
    </source>
</evidence>
<dbReference type="PANTHER" id="PTHR10910:SF17">
    <property type="entry name" value="DOUBLE-STRANDED RNA-SPECIFIC EDITASE B2"/>
    <property type="match status" value="1"/>
</dbReference>
<evidence type="ECO:0000256" key="1">
    <source>
        <dbReference type="SAM" id="MobiDB-lite"/>
    </source>
</evidence>
<organism evidence="3 4">
    <name type="scientific">Goodea atripinnis</name>
    <dbReference type="NCBI Taxonomy" id="208336"/>
    <lineage>
        <taxon>Eukaryota</taxon>
        <taxon>Metazoa</taxon>
        <taxon>Chordata</taxon>
        <taxon>Craniata</taxon>
        <taxon>Vertebrata</taxon>
        <taxon>Euteleostomi</taxon>
        <taxon>Actinopterygii</taxon>
        <taxon>Neopterygii</taxon>
        <taxon>Teleostei</taxon>
        <taxon>Neoteleostei</taxon>
        <taxon>Acanthomorphata</taxon>
        <taxon>Ovalentaria</taxon>
        <taxon>Atherinomorphae</taxon>
        <taxon>Cyprinodontiformes</taxon>
        <taxon>Goodeidae</taxon>
        <taxon>Goodea</taxon>
    </lineage>
</organism>
<evidence type="ECO:0000259" key="2">
    <source>
        <dbReference type="PROSITE" id="PS50141"/>
    </source>
</evidence>
<evidence type="ECO:0000313" key="4">
    <source>
        <dbReference type="Proteomes" id="UP001476798"/>
    </source>
</evidence>
<dbReference type="PANTHER" id="PTHR10910">
    <property type="entry name" value="EUKARYOTE SPECIFIC DSRNA BINDING PROTEIN"/>
    <property type="match status" value="1"/>
</dbReference>